<keyword evidence="3" id="KW-1185">Reference proteome</keyword>
<feature type="compositionally biased region" description="Acidic residues" evidence="1">
    <location>
        <begin position="71"/>
        <end position="131"/>
    </location>
</feature>
<evidence type="ECO:0000313" key="2">
    <source>
        <dbReference type="EMBL" id="GFS02988.1"/>
    </source>
</evidence>
<evidence type="ECO:0000313" key="3">
    <source>
        <dbReference type="Proteomes" id="UP000762676"/>
    </source>
</evidence>
<name>A0AAV4HXT4_9GAST</name>
<organism evidence="2 3">
    <name type="scientific">Elysia marginata</name>
    <dbReference type="NCBI Taxonomy" id="1093978"/>
    <lineage>
        <taxon>Eukaryota</taxon>
        <taxon>Metazoa</taxon>
        <taxon>Spiralia</taxon>
        <taxon>Lophotrochozoa</taxon>
        <taxon>Mollusca</taxon>
        <taxon>Gastropoda</taxon>
        <taxon>Heterobranchia</taxon>
        <taxon>Euthyneura</taxon>
        <taxon>Panpulmonata</taxon>
        <taxon>Sacoglossa</taxon>
        <taxon>Placobranchoidea</taxon>
        <taxon>Plakobranchidae</taxon>
        <taxon>Elysia</taxon>
    </lineage>
</organism>
<gene>
    <name evidence="2" type="ORF">ElyMa_001137000</name>
</gene>
<sequence>MNLNEISIDFEAVNKLEVTDKQGNFGEISQRSCEIDSAGQVVDARFSSVNTKGLHAVCLRFPACPNCAAADDGDDDDNDDATDDDDHDDDDYNDDDDDDGDDGDDDDDDDDDDDGYEDDDDHDDRDDDDNMYETVGLYKST</sequence>
<proteinExistence type="predicted"/>
<accession>A0AAV4HXT4</accession>
<dbReference type="Proteomes" id="UP000762676">
    <property type="component" value="Unassembled WGS sequence"/>
</dbReference>
<dbReference type="EMBL" id="BMAT01002256">
    <property type="protein sequence ID" value="GFS02988.1"/>
    <property type="molecule type" value="Genomic_DNA"/>
</dbReference>
<comment type="caution">
    <text evidence="2">The sequence shown here is derived from an EMBL/GenBank/DDBJ whole genome shotgun (WGS) entry which is preliminary data.</text>
</comment>
<dbReference type="AlphaFoldDB" id="A0AAV4HXT4"/>
<evidence type="ECO:0000256" key="1">
    <source>
        <dbReference type="SAM" id="MobiDB-lite"/>
    </source>
</evidence>
<protein>
    <submittedName>
        <fullName evidence="2">Uncharacterized protein</fullName>
    </submittedName>
</protein>
<reference evidence="2 3" key="1">
    <citation type="journal article" date="2021" name="Elife">
        <title>Chloroplast acquisition without the gene transfer in kleptoplastic sea slugs, Plakobranchus ocellatus.</title>
        <authorList>
            <person name="Maeda T."/>
            <person name="Takahashi S."/>
            <person name="Yoshida T."/>
            <person name="Shimamura S."/>
            <person name="Takaki Y."/>
            <person name="Nagai Y."/>
            <person name="Toyoda A."/>
            <person name="Suzuki Y."/>
            <person name="Arimoto A."/>
            <person name="Ishii H."/>
            <person name="Satoh N."/>
            <person name="Nishiyama T."/>
            <person name="Hasebe M."/>
            <person name="Maruyama T."/>
            <person name="Minagawa J."/>
            <person name="Obokata J."/>
            <person name="Shigenobu S."/>
        </authorList>
    </citation>
    <scope>NUCLEOTIDE SEQUENCE [LARGE SCALE GENOMIC DNA]</scope>
</reference>
<feature type="region of interest" description="Disordered" evidence="1">
    <location>
        <begin position="67"/>
        <end position="141"/>
    </location>
</feature>